<accession>A0ABM7LLI2</accession>
<feature type="transmembrane region" description="Helical" evidence="1">
    <location>
        <begin position="251"/>
        <end position="270"/>
    </location>
</feature>
<proteinExistence type="predicted"/>
<evidence type="ECO:0008006" key="4">
    <source>
        <dbReference type="Google" id="ProtNLM"/>
    </source>
</evidence>
<dbReference type="EMBL" id="AP023356">
    <property type="protein sequence ID" value="BCJ40100.1"/>
    <property type="molecule type" value="Genomic_DNA"/>
</dbReference>
<name>A0ABM7LLI2_9ACTN</name>
<feature type="transmembrane region" description="Helical" evidence="1">
    <location>
        <begin position="37"/>
        <end position="61"/>
    </location>
</feature>
<dbReference type="Proteomes" id="UP000676967">
    <property type="component" value="Chromosome"/>
</dbReference>
<keyword evidence="1" id="KW-1133">Transmembrane helix</keyword>
<organism evidence="2 3">
    <name type="scientific">Actinoplanes ianthinogenes</name>
    <dbReference type="NCBI Taxonomy" id="122358"/>
    <lineage>
        <taxon>Bacteria</taxon>
        <taxon>Bacillati</taxon>
        <taxon>Actinomycetota</taxon>
        <taxon>Actinomycetes</taxon>
        <taxon>Micromonosporales</taxon>
        <taxon>Micromonosporaceae</taxon>
        <taxon>Actinoplanes</taxon>
    </lineage>
</organism>
<sequence>MSGAVTTPTRAQRSFDVECLADDVVARSLYVDRVVTVATIGFCAGALLVGAAGIFVLLHLGNHREVRTLRRVRPAPIASWNSGRVAAQARTEYGPAGHQVGPVSGEDCVWYHVVLRREPSRRSSDDSYDLLLDITAPGWPAIADASGRIPVDPRGLDEPLRGEPVATEATRITYRRSDPVRLPAVVPPDIVDSLRKHEHLELTEVRMPRGVAVFALGRVTADGLRPAYFTTRTRAEALAARIDDLGLARRLIAGFGLTGLLLTGGAVVILRNLS</sequence>
<reference evidence="2 3" key="1">
    <citation type="submission" date="2020-08" db="EMBL/GenBank/DDBJ databases">
        <title>Whole genome shotgun sequence of Actinoplanes ianthinogenes NBRC 13996.</title>
        <authorList>
            <person name="Komaki H."/>
            <person name="Tamura T."/>
        </authorList>
    </citation>
    <scope>NUCLEOTIDE SEQUENCE [LARGE SCALE GENOMIC DNA]</scope>
    <source>
        <strain evidence="2 3">NBRC 13996</strain>
    </source>
</reference>
<keyword evidence="3" id="KW-1185">Reference proteome</keyword>
<evidence type="ECO:0000313" key="2">
    <source>
        <dbReference type="EMBL" id="BCJ40100.1"/>
    </source>
</evidence>
<keyword evidence="1" id="KW-0812">Transmembrane</keyword>
<protein>
    <recommendedName>
        <fullName evidence="4">RING-type E3 ubiquitin transferase</fullName>
    </recommendedName>
</protein>
<evidence type="ECO:0000313" key="3">
    <source>
        <dbReference type="Proteomes" id="UP000676967"/>
    </source>
</evidence>
<gene>
    <name evidence="2" type="ORF">Aiant_07570</name>
</gene>
<keyword evidence="1" id="KW-0472">Membrane</keyword>
<evidence type="ECO:0000256" key="1">
    <source>
        <dbReference type="SAM" id="Phobius"/>
    </source>
</evidence>